<protein>
    <recommendedName>
        <fullName evidence="3">Pentatricopeptide repeat domain-containing protein</fullName>
    </recommendedName>
</protein>
<evidence type="ECO:0000313" key="2">
    <source>
        <dbReference type="Proteomes" id="UP000809789"/>
    </source>
</evidence>
<organism evidence="1 2">
    <name type="scientific">Elsinoe batatas</name>
    <dbReference type="NCBI Taxonomy" id="2601811"/>
    <lineage>
        <taxon>Eukaryota</taxon>
        <taxon>Fungi</taxon>
        <taxon>Dikarya</taxon>
        <taxon>Ascomycota</taxon>
        <taxon>Pezizomycotina</taxon>
        <taxon>Dothideomycetes</taxon>
        <taxon>Dothideomycetidae</taxon>
        <taxon>Myriangiales</taxon>
        <taxon>Elsinoaceae</taxon>
        <taxon>Elsinoe</taxon>
    </lineage>
</organism>
<evidence type="ECO:0008006" key="3">
    <source>
        <dbReference type="Google" id="ProtNLM"/>
    </source>
</evidence>
<name>A0A8K0PHV5_9PEZI</name>
<accession>A0A8K0PHV5</accession>
<sequence>MQTVWNRVAQTRVPCHSSARAVKSCVARQTATTAGKRPTKFLTSATLLYSGIFAVAATTDALVKEKRRKQWDEAIANAKQGIEKVEGRTRGIRHGQMEELIELDGLLDLADAEYETPDATDGVRALPGHTGQSLHQSVFAPQSIYASRGWQQGHWQRRLSPKKIQLTELAMDKMTLRLLLWLNPKDIGEFAMEGFTETFRQLVGRPRSELDSLVAWLDSNIRATKSLDRSVEAEELAPYRGLLSRYSSGVTQQSLHNASLLESNITWMFQRHRNGEITYRQLILDMLHNITVSPALPTLQSFNKILDGLSATNTLPRVTEYVIRAMRTCHVRMNEETVIIILNHFRRTNNYQQFCKYSELIQGQQGGLWVARADVLITDASSGRLVRENRFGKDRIIQKMTPTPGVFQALIDGILYFDGFDAAARTIRDMAASGWGLSMRGLTSLLRECMDNSHWEGGAAVWEQIKAVHNRTKTSGQPEKIQAGTYATMMRLCILCDQKVQYETVCKEAIASKNSTKSLLQYMQRLKEAGPHPKRARRAIQPTQHERTSIAAVSGTSAAGDVDITVAIANDKVATERKAEDATEHGKLWTRLASIKLGSPAQHTAESAQNLLEPQNSLPLDAQTLQEGLVSAVAQRPSVVASSTEDPGAGDSVSPSAIELSRQQSSHSRTKSTISVLDRSQLLGLSTSSTELDVYEITERPMNMIAWGGEGAYC</sequence>
<dbReference type="OrthoDB" id="185373at2759"/>
<dbReference type="Proteomes" id="UP000809789">
    <property type="component" value="Unassembled WGS sequence"/>
</dbReference>
<dbReference type="EMBL" id="JAESVG020000004">
    <property type="protein sequence ID" value="KAG8627838.1"/>
    <property type="molecule type" value="Genomic_DNA"/>
</dbReference>
<gene>
    <name evidence="1" type="ORF">KVT40_003711</name>
</gene>
<comment type="caution">
    <text evidence="1">The sequence shown here is derived from an EMBL/GenBank/DDBJ whole genome shotgun (WGS) entry which is preliminary data.</text>
</comment>
<keyword evidence="2" id="KW-1185">Reference proteome</keyword>
<reference evidence="1" key="1">
    <citation type="submission" date="2021-07" db="EMBL/GenBank/DDBJ databases">
        <title>Elsinoe batatas strain:CRI-CJ2 Genome sequencing and assembly.</title>
        <authorList>
            <person name="Huang L."/>
        </authorList>
    </citation>
    <scope>NUCLEOTIDE SEQUENCE</scope>
    <source>
        <strain evidence="1">CRI-CJ2</strain>
    </source>
</reference>
<dbReference type="AlphaFoldDB" id="A0A8K0PHV5"/>
<evidence type="ECO:0000313" key="1">
    <source>
        <dbReference type="EMBL" id="KAG8627838.1"/>
    </source>
</evidence>
<proteinExistence type="predicted"/>